<gene>
    <name evidence="1" type="ORF">UFOPK4301_00512</name>
</gene>
<dbReference type="AlphaFoldDB" id="A0A6J7T187"/>
<accession>A0A6J7T187</accession>
<name>A0A6J7T187_9ZZZZ</name>
<dbReference type="EMBL" id="CAFBQG010000046">
    <property type="protein sequence ID" value="CAB5047305.1"/>
    <property type="molecule type" value="Genomic_DNA"/>
</dbReference>
<sequence length="191" mass="20943">MRTIEAGASIVDVWDSAIASLKNPQLRPEFVMEEVPAPQRLAPHSIAISVEVVDADDEELAVGRFIVLHDPDGQETWDGPFRVVTFVRAAIESDVVTDDLFDEVAWSWLTDALGDSDAEYHNVSGTVTRTVSRSFAGLEDRSTDTDLEIRASWSPDSEDLALHLKGWLALVEKSSGLTPLPEGVSALSRKR</sequence>
<dbReference type="Pfam" id="PF11452">
    <property type="entry name" value="DUF3000"/>
    <property type="match status" value="1"/>
</dbReference>
<protein>
    <submittedName>
        <fullName evidence="1">Unannotated protein</fullName>
    </submittedName>
</protein>
<evidence type="ECO:0000313" key="1">
    <source>
        <dbReference type="EMBL" id="CAB5047305.1"/>
    </source>
</evidence>
<proteinExistence type="predicted"/>
<dbReference type="InterPro" id="IPR021555">
    <property type="entry name" value="DUF3000"/>
</dbReference>
<organism evidence="1">
    <name type="scientific">freshwater metagenome</name>
    <dbReference type="NCBI Taxonomy" id="449393"/>
    <lineage>
        <taxon>unclassified sequences</taxon>
        <taxon>metagenomes</taxon>
        <taxon>ecological metagenomes</taxon>
    </lineage>
</organism>
<reference evidence="1" key="1">
    <citation type="submission" date="2020-05" db="EMBL/GenBank/DDBJ databases">
        <authorList>
            <person name="Chiriac C."/>
            <person name="Salcher M."/>
            <person name="Ghai R."/>
            <person name="Kavagutti S V."/>
        </authorList>
    </citation>
    <scope>NUCLEOTIDE SEQUENCE</scope>
</reference>